<name>A0A432WBZ7_9GAMM</name>
<dbReference type="SMART" id="SM00382">
    <property type="entry name" value="AAA"/>
    <property type="match status" value="1"/>
</dbReference>
<feature type="domain" description="ABC transporter" evidence="4">
    <location>
        <begin position="6"/>
        <end position="228"/>
    </location>
</feature>
<organism evidence="5 6">
    <name type="scientific">Aliidiomarina soli</name>
    <dbReference type="NCBI Taxonomy" id="1928574"/>
    <lineage>
        <taxon>Bacteria</taxon>
        <taxon>Pseudomonadati</taxon>
        <taxon>Pseudomonadota</taxon>
        <taxon>Gammaproteobacteria</taxon>
        <taxon>Alteromonadales</taxon>
        <taxon>Idiomarinaceae</taxon>
        <taxon>Aliidiomarina</taxon>
    </lineage>
</organism>
<sequence>MQVNAVAINQLTFAWPGPGTWRLSIEKLQIRRGEQVFIKGPSGSGKSTLLSILAGITAVRDGEVWVGNHPLHRLSASQRDHLRANSIGFVFQQLNLIPYLNLLDNVLLPVHFAGHSLHDYKTRAAELLGRLDIAQDLFHRPASQLSVGQQQRVAIARALIGKPALLIADEPTSALDADNRDAFLKLLLEQSKAVQTTVLFVSHDDALKQHFPRVLSMQTDQGNVTTCL</sequence>
<dbReference type="GO" id="GO:0016887">
    <property type="term" value="F:ATP hydrolysis activity"/>
    <property type="evidence" value="ECO:0007669"/>
    <property type="project" value="InterPro"/>
</dbReference>
<accession>A0A432WBZ7</accession>
<evidence type="ECO:0000256" key="3">
    <source>
        <dbReference type="ARBA" id="ARBA00022840"/>
    </source>
</evidence>
<keyword evidence="1" id="KW-0813">Transport</keyword>
<dbReference type="InterPro" id="IPR003439">
    <property type="entry name" value="ABC_transporter-like_ATP-bd"/>
</dbReference>
<dbReference type="InterPro" id="IPR027417">
    <property type="entry name" value="P-loop_NTPase"/>
</dbReference>
<keyword evidence="2" id="KW-0547">Nucleotide-binding</keyword>
<dbReference type="RefSeq" id="WP_126799979.1">
    <property type="nucleotide sequence ID" value="NZ_PIPO01000007.1"/>
</dbReference>
<dbReference type="SUPFAM" id="SSF52540">
    <property type="entry name" value="P-loop containing nucleoside triphosphate hydrolases"/>
    <property type="match status" value="1"/>
</dbReference>
<keyword evidence="6" id="KW-1185">Reference proteome</keyword>
<dbReference type="PROSITE" id="PS00211">
    <property type="entry name" value="ABC_TRANSPORTER_1"/>
    <property type="match status" value="1"/>
</dbReference>
<dbReference type="Gene3D" id="3.40.50.300">
    <property type="entry name" value="P-loop containing nucleotide triphosphate hydrolases"/>
    <property type="match status" value="1"/>
</dbReference>
<evidence type="ECO:0000256" key="2">
    <source>
        <dbReference type="ARBA" id="ARBA00022741"/>
    </source>
</evidence>
<dbReference type="CDD" id="cd03255">
    <property type="entry name" value="ABC_MJ0796_LolCDE_FtsE"/>
    <property type="match status" value="1"/>
</dbReference>
<evidence type="ECO:0000256" key="1">
    <source>
        <dbReference type="ARBA" id="ARBA00022448"/>
    </source>
</evidence>
<dbReference type="PANTHER" id="PTHR24220:SF611">
    <property type="entry name" value="ATP-BINDING COMPONENT OF ABC TRANSPORTER-RELATED"/>
    <property type="match status" value="1"/>
</dbReference>
<dbReference type="InterPro" id="IPR017911">
    <property type="entry name" value="MacB-like_ATP-bd"/>
</dbReference>
<dbReference type="GO" id="GO:0005524">
    <property type="term" value="F:ATP binding"/>
    <property type="evidence" value="ECO:0007669"/>
    <property type="project" value="UniProtKB-KW"/>
</dbReference>
<dbReference type="PROSITE" id="PS50893">
    <property type="entry name" value="ABC_TRANSPORTER_2"/>
    <property type="match status" value="1"/>
</dbReference>
<dbReference type="InterPro" id="IPR003593">
    <property type="entry name" value="AAA+_ATPase"/>
</dbReference>
<dbReference type="EMBL" id="PIPO01000007">
    <property type="protein sequence ID" value="RUO29604.1"/>
    <property type="molecule type" value="Genomic_DNA"/>
</dbReference>
<evidence type="ECO:0000313" key="5">
    <source>
        <dbReference type="EMBL" id="RUO29604.1"/>
    </source>
</evidence>
<dbReference type="AlphaFoldDB" id="A0A432WBZ7"/>
<dbReference type="PANTHER" id="PTHR24220">
    <property type="entry name" value="IMPORT ATP-BINDING PROTEIN"/>
    <property type="match status" value="1"/>
</dbReference>
<comment type="caution">
    <text evidence="5">The sequence shown here is derived from an EMBL/GenBank/DDBJ whole genome shotgun (WGS) entry which is preliminary data.</text>
</comment>
<evidence type="ECO:0000313" key="6">
    <source>
        <dbReference type="Proteomes" id="UP000287823"/>
    </source>
</evidence>
<dbReference type="GO" id="GO:0022857">
    <property type="term" value="F:transmembrane transporter activity"/>
    <property type="evidence" value="ECO:0007669"/>
    <property type="project" value="TreeGrafter"/>
</dbReference>
<dbReference type="Proteomes" id="UP000287823">
    <property type="component" value="Unassembled WGS sequence"/>
</dbReference>
<dbReference type="InterPro" id="IPR017871">
    <property type="entry name" value="ABC_transporter-like_CS"/>
</dbReference>
<dbReference type="InterPro" id="IPR015854">
    <property type="entry name" value="ABC_transpr_LolD-like"/>
</dbReference>
<evidence type="ECO:0000259" key="4">
    <source>
        <dbReference type="PROSITE" id="PS50893"/>
    </source>
</evidence>
<gene>
    <name evidence="5" type="ORF">CWE14_14185</name>
</gene>
<dbReference type="GO" id="GO:0005886">
    <property type="term" value="C:plasma membrane"/>
    <property type="evidence" value="ECO:0007669"/>
    <property type="project" value="TreeGrafter"/>
</dbReference>
<keyword evidence="3" id="KW-0067">ATP-binding</keyword>
<proteinExistence type="predicted"/>
<dbReference type="Pfam" id="PF00005">
    <property type="entry name" value="ABC_tran"/>
    <property type="match status" value="1"/>
</dbReference>
<reference evidence="5 6" key="1">
    <citation type="journal article" date="2011" name="Front. Microbiol.">
        <title>Genomic signatures of strain selection and enhancement in Bacillus atrophaeus var. globigii, a historical biowarfare simulant.</title>
        <authorList>
            <person name="Gibbons H.S."/>
            <person name="Broomall S.M."/>
            <person name="McNew L.A."/>
            <person name="Daligault H."/>
            <person name="Chapman C."/>
            <person name="Bruce D."/>
            <person name="Karavis M."/>
            <person name="Krepps M."/>
            <person name="McGregor P.A."/>
            <person name="Hong C."/>
            <person name="Park K.H."/>
            <person name="Akmal A."/>
            <person name="Feldman A."/>
            <person name="Lin J.S."/>
            <person name="Chang W.E."/>
            <person name="Higgs B.W."/>
            <person name="Demirev P."/>
            <person name="Lindquist J."/>
            <person name="Liem A."/>
            <person name="Fochler E."/>
            <person name="Read T.D."/>
            <person name="Tapia R."/>
            <person name="Johnson S."/>
            <person name="Bishop-Lilly K.A."/>
            <person name="Detter C."/>
            <person name="Han C."/>
            <person name="Sozhamannan S."/>
            <person name="Rosenzweig C.N."/>
            <person name="Skowronski E.W."/>
        </authorList>
    </citation>
    <scope>NUCLEOTIDE SEQUENCE [LARGE SCALE GENOMIC DNA]</scope>
    <source>
        <strain evidence="5 6">Y4G10-17</strain>
    </source>
</reference>
<protein>
    <recommendedName>
        <fullName evidence="4">ABC transporter domain-containing protein</fullName>
    </recommendedName>
</protein>